<name>A0ACC2C785_DIPCM</name>
<organism evidence="1 2">
    <name type="scientific">Diphasiastrum complanatum</name>
    <name type="common">Issler's clubmoss</name>
    <name type="synonym">Lycopodium complanatum</name>
    <dbReference type="NCBI Taxonomy" id="34168"/>
    <lineage>
        <taxon>Eukaryota</taxon>
        <taxon>Viridiplantae</taxon>
        <taxon>Streptophyta</taxon>
        <taxon>Embryophyta</taxon>
        <taxon>Tracheophyta</taxon>
        <taxon>Lycopodiopsida</taxon>
        <taxon>Lycopodiales</taxon>
        <taxon>Lycopodiaceae</taxon>
        <taxon>Lycopodioideae</taxon>
        <taxon>Diphasiastrum</taxon>
    </lineage>
</organism>
<dbReference type="Proteomes" id="UP001162992">
    <property type="component" value="Chromosome 11"/>
</dbReference>
<evidence type="ECO:0000313" key="1">
    <source>
        <dbReference type="EMBL" id="KAJ7537815.1"/>
    </source>
</evidence>
<accession>A0ACC2C785</accession>
<evidence type="ECO:0000313" key="2">
    <source>
        <dbReference type="Proteomes" id="UP001162992"/>
    </source>
</evidence>
<protein>
    <submittedName>
        <fullName evidence="1">Uncharacterized protein</fullName>
    </submittedName>
</protein>
<reference evidence="2" key="1">
    <citation type="journal article" date="2024" name="Proc. Natl. Acad. Sci. U.S.A.">
        <title>Extraordinary preservation of gene collinearity over three hundred million years revealed in homosporous lycophytes.</title>
        <authorList>
            <person name="Li C."/>
            <person name="Wickell D."/>
            <person name="Kuo L.Y."/>
            <person name="Chen X."/>
            <person name="Nie B."/>
            <person name="Liao X."/>
            <person name="Peng D."/>
            <person name="Ji J."/>
            <person name="Jenkins J."/>
            <person name="Williams M."/>
            <person name="Shu S."/>
            <person name="Plott C."/>
            <person name="Barry K."/>
            <person name="Rajasekar S."/>
            <person name="Grimwood J."/>
            <person name="Han X."/>
            <person name="Sun S."/>
            <person name="Hou Z."/>
            <person name="He W."/>
            <person name="Dai G."/>
            <person name="Sun C."/>
            <person name="Schmutz J."/>
            <person name="Leebens-Mack J.H."/>
            <person name="Li F.W."/>
            <person name="Wang L."/>
        </authorList>
    </citation>
    <scope>NUCLEOTIDE SEQUENCE [LARGE SCALE GENOMIC DNA]</scope>
    <source>
        <strain evidence="2">cv. PW_Plant_1</strain>
    </source>
</reference>
<sequence>MALVMKVNHVPLKTCDGESKAALRDHLLALENDVAQLRKTLMLEVNMNKALKRAFYRPAGDLPRLPSYLPLETRELIAEVAVVEEEVVHLEDYMLFLQQDLRSESQLIAELENQKQQPAYNQSNASKKIRNQSTENGRQQFLSDGSKISKDVVVARLLSSLEEAHRNYLQRGPQLARNIPEKFNIYEKQAVKQGRANSPCSLPKQTPSETSPKLHASSSPDRFSPMARSRDASPTGKVSAFKGAQLGKENYLKTSKFSDRWPQVSKVKSAVALPSNEAPVAKMDLNKIVSGRKPHRSLSFQLAAVSQKTEANKLSEEMMKCLLSIYYIMTRPYPLSESATSSTVSRSTFSSFNSQSYSSSICISMKTASEMSYELNQPDPYFECGERLSDIGPYKSFQSIRANSFDYSRIADSASMLRRLRDMVETLERIDLNGMSHQQKLAFWINIYNICMMHGFLEYGIPGSSHQVMALMHKAMLNVGGFLVNALAIEHFILRSPCHSTHVLSCANVVASILQVINKRDTEVKMWK</sequence>
<keyword evidence="2" id="KW-1185">Reference proteome</keyword>
<proteinExistence type="predicted"/>
<gene>
    <name evidence="1" type="ORF">O6H91_11G023000</name>
</gene>
<dbReference type="EMBL" id="CM055102">
    <property type="protein sequence ID" value="KAJ7537815.1"/>
    <property type="molecule type" value="Genomic_DNA"/>
</dbReference>
<comment type="caution">
    <text evidence="1">The sequence shown here is derived from an EMBL/GenBank/DDBJ whole genome shotgun (WGS) entry which is preliminary data.</text>
</comment>